<reference evidence="2" key="1">
    <citation type="journal article" date="2016" name="Nat. Biotechnol.">
        <title>Sequencing wild and cultivated cassava and related species reveals extensive interspecific hybridization and genetic diversity.</title>
        <authorList>
            <person name="Bredeson J.V."/>
            <person name="Lyons J.B."/>
            <person name="Prochnik S.E."/>
            <person name="Wu G.A."/>
            <person name="Ha C.M."/>
            <person name="Edsinger-Gonzales E."/>
            <person name="Grimwood J."/>
            <person name="Schmutz J."/>
            <person name="Rabbi I.Y."/>
            <person name="Egesi C."/>
            <person name="Nauluvula P."/>
            <person name="Lebot V."/>
            <person name="Ndunguru J."/>
            <person name="Mkamilo G."/>
            <person name="Bart R.S."/>
            <person name="Setter T.L."/>
            <person name="Gleadow R.M."/>
            <person name="Kulakow P."/>
            <person name="Ferguson M.E."/>
            <person name="Rounsley S."/>
            <person name="Rokhsar D.S."/>
        </authorList>
    </citation>
    <scope>NUCLEOTIDE SEQUENCE [LARGE SCALE GENOMIC DNA]</scope>
    <source>
        <strain evidence="2">cv. AM560-2</strain>
    </source>
</reference>
<sequence length="682" mass="76003">MDLLHSSSSCLLYTLVMAISIFLFMLFLPTANSLSFNFTSFDPNMEDINFQGDAFSSSNVLKLTKNEQGANLRSSVGRASYKQPVRIWDAKTRRLTDFTTHFSFTMKALDPDRFGDGMTFFLAPFDSKIPENSSGGFLALFSPDTAFNASKENQIVAVEFDSFENPWDPDDNHVGILVDSIVSVRNVTWKSSIRNGSQANAWVSYNSTTKNLSVFLSYAQNPVFSGNSSLSYVVDLRDFLPEWVRVGFSASTGSWVELHDIISWDFNSTLEVNQKAKNKTGLFVGISVGLGFLGCAVIGVFWFVFWRKRYVVRNKDEPEDVSMDDEFEKGTGPKRFTFRELSRATNDFAEDGKLGEGGFGGVYMGLLSESNTKIAVKKVSRGSKQGKKEYVSEVRIISRLRHRNLVQLIGWCHERGELLLVYEFMPNGSLDSHLFGGETVLIWSVRYKIAHGLASALLYLHEEWEQCVVHRDIKSSNVMLDSNFNAKLGDFGLARLVDHELGSQTTVLAGTMGYLAPECVTTGKASKESDVYSFGVVALEITCGRKPVDARQEPSKVRLVEWVWDLYGKGQLLEAVDKRLSKEFDERQLECLMIVGLWCCHPDFACRPSIRQVINVLNFEAPLPSLPAKLPVPMYYAPPMNLCNFSYASSGLTTSEGSCTTNSSLTSGGSAKSLLKQEKPSV</sequence>
<dbReference type="EMBL" id="CM004398">
    <property type="protein sequence ID" value="KAG8642806.1"/>
    <property type="molecule type" value="Genomic_DNA"/>
</dbReference>
<evidence type="ECO:0000313" key="1">
    <source>
        <dbReference type="EMBL" id="KAG8642806.1"/>
    </source>
</evidence>
<accession>A0ACB7GVU1</accession>
<proteinExistence type="predicted"/>
<keyword evidence="2" id="KW-1185">Reference proteome</keyword>
<protein>
    <submittedName>
        <fullName evidence="1">Uncharacterized protein</fullName>
    </submittedName>
</protein>
<organism evidence="1 2">
    <name type="scientific">Manihot esculenta</name>
    <name type="common">Cassava</name>
    <name type="synonym">Jatropha manihot</name>
    <dbReference type="NCBI Taxonomy" id="3983"/>
    <lineage>
        <taxon>Eukaryota</taxon>
        <taxon>Viridiplantae</taxon>
        <taxon>Streptophyta</taxon>
        <taxon>Embryophyta</taxon>
        <taxon>Tracheophyta</taxon>
        <taxon>Spermatophyta</taxon>
        <taxon>Magnoliopsida</taxon>
        <taxon>eudicotyledons</taxon>
        <taxon>Gunneridae</taxon>
        <taxon>Pentapetalae</taxon>
        <taxon>rosids</taxon>
        <taxon>fabids</taxon>
        <taxon>Malpighiales</taxon>
        <taxon>Euphorbiaceae</taxon>
        <taxon>Crotonoideae</taxon>
        <taxon>Manihoteae</taxon>
        <taxon>Manihot</taxon>
    </lineage>
</organism>
<evidence type="ECO:0000313" key="2">
    <source>
        <dbReference type="Proteomes" id="UP000091857"/>
    </source>
</evidence>
<gene>
    <name evidence="1" type="ORF">MANES_12G122800v8</name>
</gene>
<name>A0ACB7GVU1_MANES</name>
<dbReference type="Proteomes" id="UP000091857">
    <property type="component" value="Chromosome 12"/>
</dbReference>
<comment type="caution">
    <text evidence="1">The sequence shown here is derived from an EMBL/GenBank/DDBJ whole genome shotgun (WGS) entry which is preliminary data.</text>
</comment>